<dbReference type="Gene3D" id="2.170.150.20">
    <property type="entry name" value="Peptide methionine sulfoxide reductase"/>
    <property type="match status" value="1"/>
</dbReference>
<accession>A0A7W4UTC1</accession>
<reference evidence="5 6" key="1">
    <citation type="submission" date="2020-08" db="EMBL/GenBank/DDBJ databases">
        <title>Sequencing the genomes of 1000 actinobacteria strains.</title>
        <authorList>
            <person name="Klenk H.-P."/>
        </authorList>
    </citation>
    <scope>NUCLEOTIDE SEQUENCE [LARGE SCALE GENOMIC DNA]</scope>
    <source>
        <strain evidence="5 6">DSM 20146</strain>
    </source>
</reference>
<dbReference type="GO" id="GO:0033743">
    <property type="term" value="F:peptide-methionine (R)-S-oxide reductase activity"/>
    <property type="evidence" value="ECO:0007669"/>
    <property type="project" value="UniProtKB-EC"/>
</dbReference>
<name>A0A7W4UTC1_LEIAQ</name>
<keyword evidence="6" id="KW-1185">Reference proteome</keyword>
<comment type="catalytic activity">
    <reaction evidence="3">
        <text>L-methionyl-[protein] + [thioredoxin]-disulfide + H2O = L-methionyl-(R)-S-oxide-[protein] + [thioredoxin]-dithiol</text>
        <dbReference type="Rhea" id="RHEA:24164"/>
        <dbReference type="Rhea" id="RHEA-COMP:10698"/>
        <dbReference type="Rhea" id="RHEA-COMP:10700"/>
        <dbReference type="Rhea" id="RHEA-COMP:12313"/>
        <dbReference type="Rhea" id="RHEA-COMP:12314"/>
        <dbReference type="ChEBI" id="CHEBI:15377"/>
        <dbReference type="ChEBI" id="CHEBI:16044"/>
        <dbReference type="ChEBI" id="CHEBI:29950"/>
        <dbReference type="ChEBI" id="CHEBI:45764"/>
        <dbReference type="ChEBI" id="CHEBI:50058"/>
        <dbReference type="EC" id="1.8.4.12"/>
    </reaction>
</comment>
<dbReference type="PROSITE" id="PS51790">
    <property type="entry name" value="MSRB"/>
    <property type="match status" value="1"/>
</dbReference>
<dbReference type="PANTHER" id="PTHR10173">
    <property type="entry name" value="METHIONINE SULFOXIDE REDUCTASE"/>
    <property type="match status" value="1"/>
</dbReference>
<comment type="caution">
    <text evidence="5">The sequence shown here is derived from an EMBL/GenBank/DDBJ whole genome shotgun (WGS) entry which is preliminary data.</text>
</comment>
<evidence type="ECO:0000256" key="3">
    <source>
        <dbReference type="ARBA" id="ARBA00048488"/>
    </source>
</evidence>
<dbReference type="InterPro" id="IPR028427">
    <property type="entry name" value="Met_Sox_Rdtase_MsrB"/>
</dbReference>
<sequence>MTQENVTPRYTKDPAAIGRLTKRQYAVTQEAATEPAFRNEFWNNHEDGIYVDVVSGEPLFSSTDKYDSGSGWPSFTRPIESAEIVENTDRTFGMRRTEVRSGQADSHLGHLFDDGPVADGGMRYCINSAALRFVPLAELEQQGYGVYRRLFEK</sequence>
<keyword evidence="2 5" id="KW-0560">Oxidoreductase</keyword>
<dbReference type="EMBL" id="JACHVP010000001">
    <property type="protein sequence ID" value="MBB2965790.1"/>
    <property type="molecule type" value="Genomic_DNA"/>
</dbReference>
<dbReference type="Pfam" id="PF01641">
    <property type="entry name" value="SelR"/>
    <property type="match status" value="1"/>
</dbReference>
<dbReference type="GO" id="GO:0005737">
    <property type="term" value="C:cytoplasm"/>
    <property type="evidence" value="ECO:0007669"/>
    <property type="project" value="TreeGrafter"/>
</dbReference>
<evidence type="ECO:0000256" key="2">
    <source>
        <dbReference type="ARBA" id="ARBA00023002"/>
    </source>
</evidence>
<dbReference type="FunFam" id="2.170.150.20:FF:000003">
    <property type="entry name" value="Peptide methionine sulfoxide reductase MsrB"/>
    <property type="match status" value="1"/>
</dbReference>
<gene>
    <name evidence="5" type="ORF">FHX33_000522</name>
</gene>
<dbReference type="InterPro" id="IPR011057">
    <property type="entry name" value="Mss4-like_sf"/>
</dbReference>
<dbReference type="Proteomes" id="UP000538196">
    <property type="component" value="Unassembled WGS sequence"/>
</dbReference>
<evidence type="ECO:0000313" key="6">
    <source>
        <dbReference type="Proteomes" id="UP000538196"/>
    </source>
</evidence>
<evidence type="ECO:0000256" key="1">
    <source>
        <dbReference type="ARBA" id="ARBA00012499"/>
    </source>
</evidence>
<feature type="domain" description="MsrB" evidence="4">
    <location>
        <begin position="13"/>
        <end position="136"/>
    </location>
</feature>
<dbReference type="SUPFAM" id="SSF51316">
    <property type="entry name" value="Mss4-like"/>
    <property type="match status" value="1"/>
</dbReference>
<proteinExistence type="predicted"/>
<evidence type="ECO:0000313" key="5">
    <source>
        <dbReference type="EMBL" id="MBB2965790.1"/>
    </source>
</evidence>
<dbReference type="GO" id="GO:0006979">
    <property type="term" value="P:response to oxidative stress"/>
    <property type="evidence" value="ECO:0007669"/>
    <property type="project" value="InterPro"/>
</dbReference>
<organism evidence="5 6">
    <name type="scientific">Leifsonia aquatica</name>
    <name type="common">Corynebacterium aquaticum</name>
    <dbReference type="NCBI Taxonomy" id="144185"/>
    <lineage>
        <taxon>Bacteria</taxon>
        <taxon>Bacillati</taxon>
        <taxon>Actinomycetota</taxon>
        <taxon>Actinomycetes</taxon>
        <taxon>Micrococcales</taxon>
        <taxon>Microbacteriaceae</taxon>
        <taxon>Leifsonia</taxon>
    </lineage>
</organism>
<dbReference type="AlphaFoldDB" id="A0A7W4UTC1"/>
<dbReference type="EC" id="1.8.4.12" evidence="1"/>
<dbReference type="GO" id="GO:0030091">
    <property type="term" value="P:protein repair"/>
    <property type="evidence" value="ECO:0007669"/>
    <property type="project" value="InterPro"/>
</dbReference>
<dbReference type="PANTHER" id="PTHR10173:SF59">
    <property type="entry name" value="PEPTIDE METHIONINE SULFOXIDE REDUCTASE MSRA_MSRB"/>
    <property type="match status" value="1"/>
</dbReference>
<evidence type="ECO:0000259" key="4">
    <source>
        <dbReference type="PROSITE" id="PS51790"/>
    </source>
</evidence>
<dbReference type="InterPro" id="IPR002579">
    <property type="entry name" value="Met_Sox_Rdtase_MsrB_dom"/>
</dbReference>
<protein>
    <recommendedName>
        <fullName evidence="1">peptide-methionine (R)-S-oxide reductase</fullName>
        <ecNumber evidence="1">1.8.4.12</ecNumber>
    </recommendedName>
</protein>
<dbReference type="NCBIfam" id="TIGR00357">
    <property type="entry name" value="peptide-methionine (R)-S-oxide reductase MsrB"/>
    <property type="match status" value="1"/>
</dbReference>